<evidence type="ECO:0000313" key="2">
    <source>
        <dbReference type="Proteomes" id="UP001152888"/>
    </source>
</evidence>
<dbReference type="EMBL" id="CAKOFQ010006936">
    <property type="protein sequence ID" value="CAH1983314.1"/>
    <property type="molecule type" value="Genomic_DNA"/>
</dbReference>
<organism evidence="1 2">
    <name type="scientific">Acanthoscelides obtectus</name>
    <name type="common">Bean weevil</name>
    <name type="synonym">Bruchus obtectus</name>
    <dbReference type="NCBI Taxonomy" id="200917"/>
    <lineage>
        <taxon>Eukaryota</taxon>
        <taxon>Metazoa</taxon>
        <taxon>Ecdysozoa</taxon>
        <taxon>Arthropoda</taxon>
        <taxon>Hexapoda</taxon>
        <taxon>Insecta</taxon>
        <taxon>Pterygota</taxon>
        <taxon>Neoptera</taxon>
        <taxon>Endopterygota</taxon>
        <taxon>Coleoptera</taxon>
        <taxon>Polyphaga</taxon>
        <taxon>Cucujiformia</taxon>
        <taxon>Chrysomeloidea</taxon>
        <taxon>Chrysomelidae</taxon>
        <taxon>Bruchinae</taxon>
        <taxon>Bruchini</taxon>
        <taxon>Acanthoscelides</taxon>
    </lineage>
</organism>
<comment type="caution">
    <text evidence="1">The sequence shown here is derived from an EMBL/GenBank/DDBJ whole genome shotgun (WGS) entry which is preliminary data.</text>
</comment>
<sequence length="70" mass="7634">MFCIVSGNIAIERKSDSSDVRNRMKITRQQADLTADRGYVIGFVSCSPSPCKHGGICMSSPKGESYCKSK</sequence>
<dbReference type="Proteomes" id="UP001152888">
    <property type="component" value="Unassembled WGS sequence"/>
</dbReference>
<protein>
    <submittedName>
        <fullName evidence="1">Uncharacterized protein</fullName>
    </submittedName>
</protein>
<proteinExistence type="predicted"/>
<gene>
    <name evidence="1" type="ORF">ACAOBT_LOCUS15496</name>
</gene>
<dbReference type="AlphaFoldDB" id="A0A9P0KSW4"/>
<dbReference type="OrthoDB" id="8122953at2759"/>
<accession>A0A9P0KSW4</accession>
<keyword evidence="2" id="KW-1185">Reference proteome</keyword>
<evidence type="ECO:0000313" key="1">
    <source>
        <dbReference type="EMBL" id="CAH1983314.1"/>
    </source>
</evidence>
<name>A0A9P0KSW4_ACAOB</name>
<reference evidence="1" key="1">
    <citation type="submission" date="2022-03" db="EMBL/GenBank/DDBJ databases">
        <authorList>
            <person name="Sayadi A."/>
        </authorList>
    </citation>
    <scope>NUCLEOTIDE SEQUENCE</scope>
</reference>